<dbReference type="InterPro" id="IPR027417">
    <property type="entry name" value="P-loop_NTPase"/>
</dbReference>
<dbReference type="GO" id="GO:0004386">
    <property type="term" value="F:helicase activity"/>
    <property type="evidence" value="ECO:0007669"/>
    <property type="project" value="UniProtKB-KW"/>
</dbReference>
<dbReference type="PROSITE" id="PS51194">
    <property type="entry name" value="HELICASE_CTER"/>
    <property type="match status" value="1"/>
</dbReference>
<evidence type="ECO:0000313" key="6">
    <source>
        <dbReference type="Proteomes" id="UP000199050"/>
    </source>
</evidence>
<dbReference type="OrthoDB" id="9815222at2"/>
<proteinExistence type="predicted"/>
<organism evidence="5 6">
    <name type="scientific">Paenibacillus typhae</name>
    <dbReference type="NCBI Taxonomy" id="1174501"/>
    <lineage>
        <taxon>Bacteria</taxon>
        <taxon>Bacillati</taxon>
        <taxon>Bacillota</taxon>
        <taxon>Bacilli</taxon>
        <taxon>Bacillales</taxon>
        <taxon>Paenibacillaceae</taxon>
        <taxon>Paenibacillus</taxon>
    </lineage>
</organism>
<dbReference type="InterPro" id="IPR011545">
    <property type="entry name" value="DEAD/DEAH_box_helicase_dom"/>
</dbReference>
<feature type="domain" description="Helicase ATP-binding" evidence="3">
    <location>
        <begin position="137"/>
        <end position="254"/>
    </location>
</feature>
<dbReference type="Pfam" id="PF00271">
    <property type="entry name" value="Helicase_C"/>
    <property type="match status" value="1"/>
</dbReference>
<dbReference type="Gene3D" id="3.40.50.300">
    <property type="entry name" value="P-loop containing nucleotide triphosphate hydrolases"/>
    <property type="match status" value="2"/>
</dbReference>
<evidence type="ECO:0000256" key="1">
    <source>
        <dbReference type="ARBA" id="ARBA00022741"/>
    </source>
</evidence>
<dbReference type="Proteomes" id="UP000199050">
    <property type="component" value="Unassembled WGS sequence"/>
</dbReference>
<dbReference type="EMBL" id="FNDX01000006">
    <property type="protein sequence ID" value="SDI54727.1"/>
    <property type="molecule type" value="Genomic_DNA"/>
</dbReference>
<reference evidence="6" key="1">
    <citation type="submission" date="2016-10" db="EMBL/GenBank/DDBJ databases">
        <authorList>
            <person name="Varghese N."/>
            <person name="Submissions S."/>
        </authorList>
    </citation>
    <scope>NUCLEOTIDE SEQUENCE [LARGE SCALE GENOMIC DNA]</scope>
    <source>
        <strain evidence="6">CGMCC 1.11012</strain>
    </source>
</reference>
<accession>A0A1G8LGY1</accession>
<evidence type="ECO:0000256" key="2">
    <source>
        <dbReference type="ARBA" id="ARBA00022840"/>
    </source>
</evidence>
<evidence type="ECO:0000259" key="4">
    <source>
        <dbReference type="PROSITE" id="PS51194"/>
    </source>
</evidence>
<evidence type="ECO:0000313" key="5">
    <source>
        <dbReference type="EMBL" id="SDI54727.1"/>
    </source>
</evidence>
<keyword evidence="5" id="KW-0347">Helicase</keyword>
<dbReference type="InterPro" id="IPR001650">
    <property type="entry name" value="Helicase_C-like"/>
</dbReference>
<dbReference type="STRING" id="1174501.SAMN05216192_106130"/>
<dbReference type="InterPro" id="IPR014001">
    <property type="entry name" value="Helicase_ATP-bd"/>
</dbReference>
<keyword evidence="5" id="KW-0378">Hydrolase</keyword>
<keyword evidence="6" id="KW-1185">Reference proteome</keyword>
<protein>
    <submittedName>
        <fullName evidence="5">Helicase conserved C-terminal domain-containing protein</fullName>
    </submittedName>
</protein>
<dbReference type="Pfam" id="PF00270">
    <property type="entry name" value="DEAD"/>
    <property type="match status" value="1"/>
</dbReference>
<evidence type="ECO:0000259" key="3">
    <source>
        <dbReference type="PROSITE" id="PS51192"/>
    </source>
</evidence>
<dbReference type="SMART" id="SM00487">
    <property type="entry name" value="DEXDc"/>
    <property type="match status" value="1"/>
</dbReference>
<dbReference type="GO" id="GO:0003676">
    <property type="term" value="F:nucleic acid binding"/>
    <property type="evidence" value="ECO:0007669"/>
    <property type="project" value="InterPro"/>
</dbReference>
<feature type="domain" description="Helicase C-terminal" evidence="4">
    <location>
        <begin position="341"/>
        <end position="510"/>
    </location>
</feature>
<sequence length="814" mass="95804">MDRSEKIKLTNINKIEQFRIVIEKLTIDELLTEDEKIYILGCAIAFIKHYEEDRRHTTFVELGYYIILKYSVRYEDFTPLFDFSVNFGFYPIAKEILKHNLIEHIGIEHSLLDFRLGEFTHKNHIETFEQKQVRENILSDVTSKHISYVAPTSFGKSSIIIEHIIENSQFNKVGVIVPTKSLLIQTYRAIKEAGIERKLIVHDEMFNDDEKFIGILTQERALRLMDKHGVVFDILYIDEAHNLYEKDSRNVLLSRLIRKNLTHNPLAKTVYLSPLVGNSSNLKLNQQEAITEQRISHNIKEPEIYEYTLSAEVHKYNRFSNKFYNVPFEGDYLSYILQKKGKKNFIYVLSPRKIEKFSNELAAVSEQIETDKDITELIEELKEFVHEDFYVINLLKFGIVYLHGKIPDIVKEYLEYKFKKIEKLQFVVANTVILEGINLPIDTLFILNTWSLQEKELTNLIGRVNRLDQIFNASVPRSQLNKLLPQVHFVNNEYYGGARSNMRNKIEKLRSNVFNDTVSNPTLNAFNVEDVKNETEKERLIRIIENENLLYNDDPNELGMLKKYLINVGLDQAYRLSDHTLGTLMGNISRIDRRDISWIDIHIIEKVYLVFINNLVDDITDFEFRRLSNQRARDFYKLHMFNARVYSLKRNVELTFEYFKGKIREGNTRFYFGQQYGEITSNTEVYSEEDNLKEVYVDLQQKSDGEIINLSIVKLKIEDDFVGYKLNKMINALFDLELISEDEYNRVVYGTNDGTKIGLIKTGLSINLINKLQSDNQITNIYFDENNNIKGNFEFYRYKQTLKGFYLFELEKFL</sequence>
<dbReference type="RefSeq" id="WP_090713558.1">
    <property type="nucleotide sequence ID" value="NZ_CBCSKY010000005.1"/>
</dbReference>
<keyword evidence="1" id="KW-0547">Nucleotide-binding</keyword>
<dbReference type="GO" id="GO:0005524">
    <property type="term" value="F:ATP binding"/>
    <property type="evidence" value="ECO:0007669"/>
    <property type="project" value="UniProtKB-KW"/>
</dbReference>
<keyword evidence="2" id="KW-0067">ATP-binding</keyword>
<gene>
    <name evidence="5" type="ORF">SAMN05216192_106130</name>
</gene>
<dbReference type="SUPFAM" id="SSF52540">
    <property type="entry name" value="P-loop containing nucleoside triphosphate hydrolases"/>
    <property type="match status" value="1"/>
</dbReference>
<dbReference type="AlphaFoldDB" id="A0A1G8LGY1"/>
<name>A0A1G8LGY1_9BACL</name>
<dbReference type="PROSITE" id="PS51192">
    <property type="entry name" value="HELICASE_ATP_BIND_1"/>
    <property type="match status" value="1"/>
</dbReference>